<evidence type="ECO:0000256" key="1">
    <source>
        <dbReference type="SAM" id="MobiDB-lite"/>
    </source>
</evidence>
<sequence>MGSNPRWNGVDLDLRNIDFVDLSATDDGFSQHSKASRPEGRKTSSAMLNKGPANQQLPDVTNTIGNGLLSPVSSAPRHRNLPTEVAPPNPQPRSYIYDLADVAFVNEYTRLEQIRLAKEFEERAAGNLSVQLGKEVLQKSFGQPREEAIHMLRAQLPGPGKATNALQRLPQPFREGATDELLYQSEGHDAFSDSLCPASTVSVKRAEQSSISYSPKSSSRVDDVTATMMDLPLASSYVSSPQNVHSLTSKSPNSSMSVGHSNDDTSETAQNNKPDDDPDWVSGAEFDPEFVDLFRGIVKFV</sequence>
<proteinExistence type="predicted"/>
<reference evidence="2" key="1">
    <citation type="submission" date="2023-06" db="EMBL/GenBank/DDBJ databases">
        <title>Genome-scale phylogeny and comparative genomics of the fungal order Sordariales.</title>
        <authorList>
            <consortium name="Lawrence Berkeley National Laboratory"/>
            <person name="Hensen N."/>
            <person name="Bonometti L."/>
            <person name="Westerberg I."/>
            <person name="Brannstrom I.O."/>
            <person name="Guillou S."/>
            <person name="Cros-Aarteil S."/>
            <person name="Calhoun S."/>
            <person name="Haridas S."/>
            <person name="Kuo A."/>
            <person name="Mondo S."/>
            <person name="Pangilinan J."/>
            <person name="Riley R."/>
            <person name="Labutti K."/>
            <person name="Andreopoulos B."/>
            <person name="Lipzen A."/>
            <person name="Chen C."/>
            <person name="Yanf M."/>
            <person name="Daum C."/>
            <person name="Ng V."/>
            <person name="Clum A."/>
            <person name="Steindorff A."/>
            <person name="Ohm R."/>
            <person name="Martin F."/>
            <person name="Silar P."/>
            <person name="Natvig D."/>
            <person name="Lalanne C."/>
            <person name="Gautier V."/>
            <person name="Ament-Velasquez S.L."/>
            <person name="Kruys A."/>
            <person name="Hutchinson M.I."/>
            <person name="Powell A.J."/>
            <person name="Barry K."/>
            <person name="Miller A.N."/>
            <person name="Grigoriev I.V."/>
            <person name="Debuchy R."/>
            <person name="Gladieux P."/>
            <person name="Thoren M.H."/>
            <person name="Johannesson H."/>
        </authorList>
    </citation>
    <scope>NUCLEOTIDE SEQUENCE</scope>
    <source>
        <strain evidence="2">SMH4607-1</strain>
    </source>
</reference>
<dbReference type="Proteomes" id="UP001172102">
    <property type="component" value="Unassembled WGS sequence"/>
</dbReference>
<feature type="region of interest" description="Disordered" evidence="1">
    <location>
        <begin position="239"/>
        <end position="284"/>
    </location>
</feature>
<comment type="caution">
    <text evidence="2">The sequence shown here is derived from an EMBL/GenBank/DDBJ whole genome shotgun (WGS) entry which is preliminary data.</text>
</comment>
<feature type="compositionally biased region" description="Polar residues" evidence="1">
    <location>
        <begin position="239"/>
        <end position="260"/>
    </location>
</feature>
<keyword evidence="3" id="KW-1185">Reference proteome</keyword>
<dbReference type="AlphaFoldDB" id="A0AA40A2B7"/>
<feature type="region of interest" description="Disordered" evidence="1">
    <location>
        <begin position="26"/>
        <end position="89"/>
    </location>
</feature>
<feature type="compositionally biased region" description="Polar residues" evidence="1">
    <location>
        <begin position="43"/>
        <end position="65"/>
    </location>
</feature>
<organism evidence="2 3">
    <name type="scientific">Lasiosphaeris hirsuta</name>
    <dbReference type="NCBI Taxonomy" id="260670"/>
    <lineage>
        <taxon>Eukaryota</taxon>
        <taxon>Fungi</taxon>
        <taxon>Dikarya</taxon>
        <taxon>Ascomycota</taxon>
        <taxon>Pezizomycotina</taxon>
        <taxon>Sordariomycetes</taxon>
        <taxon>Sordariomycetidae</taxon>
        <taxon>Sordariales</taxon>
        <taxon>Lasiosphaeriaceae</taxon>
        <taxon>Lasiosphaeris</taxon>
    </lineage>
</organism>
<accession>A0AA40A2B7</accession>
<protein>
    <submittedName>
        <fullName evidence="2">Uncharacterized protein</fullName>
    </submittedName>
</protein>
<name>A0AA40A2B7_9PEZI</name>
<evidence type="ECO:0000313" key="2">
    <source>
        <dbReference type="EMBL" id="KAK0707952.1"/>
    </source>
</evidence>
<evidence type="ECO:0000313" key="3">
    <source>
        <dbReference type="Proteomes" id="UP001172102"/>
    </source>
</evidence>
<dbReference type="EMBL" id="JAUKUA010000006">
    <property type="protein sequence ID" value="KAK0707952.1"/>
    <property type="molecule type" value="Genomic_DNA"/>
</dbReference>
<gene>
    <name evidence="2" type="ORF">B0H67DRAFT_588970</name>
</gene>